<accession>A0A2A9FBL4</accession>
<dbReference type="PROSITE" id="PS50995">
    <property type="entry name" value="HTH_MARR_2"/>
    <property type="match status" value="1"/>
</dbReference>
<dbReference type="Pfam" id="PF01047">
    <property type="entry name" value="MarR"/>
    <property type="match status" value="1"/>
</dbReference>
<keyword evidence="6" id="KW-1185">Reference proteome</keyword>
<dbReference type="GO" id="GO:0003700">
    <property type="term" value="F:DNA-binding transcription factor activity"/>
    <property type="evidence" value="ECO:0007669"/>
    <property type="project" value="InterPro"/>
</dbReference>
<evidence type="ECO:0000256" key="1">
    <source>
        <dbReference type="ARBA" id="ARBA00023015"/>
    </source>
</evidence>
<dbReference type="EMBL" id="PDJK01000002">
    <property type="protein sequence ID" value="PFG47942.1"/>
    <property type="molecule type" value="Genomic_DNA"/>
</dbReference>
<keyword evidence="1" id="KW-0805">Transcription regulation</keyword>
<gene>
    <name evidence="5" type="ORF">ATK36_3008</name>
</gene>
<proteinExistence type="predicted"/>
<evidence type="ECO:0000313" key="5">
    <source>
        <dbReference type="EMBL" id="PFG47942.1"/>
    </source>
</evidence>
<name>A0A2A9FBL4_9PSEU</name>
<reference evidence="5 6" key="1">
    <citation type="submission" date="2017-10" db="EMBL/GenBank/DDBJ databases">
        <title>Sequencing the genomes of 1000 actinobacteria strains.</title>
        <authorList>
            <person name="Klenk H.-P."/>
        </authorList>
    </citation>
    <scope>NUCLEOTIDE SEQUENCE [LARGE SCALE GENOMIC DNA]</scope>
    <source>
        <strain evidence="5 6">DSM 46092</strain>
    </source>
</reference>
<dbReference type="InterPro" id="IPR039422">
    <property type="entry name" value="MarR/SlyA-like"/>
</dbReference>
<evidence type="ECO:0000259" key="4">
    <source>
        <dbReference type="PROSITE" id="PS50995"/>
    </source>
</evidence>
<dbReference type="InterPro" id="IPR023187">
    <property type="entry name" value="Tscrpt_reg_MarR-type_CS"/>
</dbReference>
<keyword evidence="3" id="KW-0804">Transcription</keyword>
<dbReference type="GO" id="GO:0006950">
    <property type="term" value="P:response to stress"/>
    <property type="evidence" value="ECO:0007669"/>
    <property type="project" value="TreeGrafter"/>
</dbReference>
<dbReference type="PROSITE" id="PS01117">
    <property type="entry name" value="HTH_MARR_1"/>
    <property type="match status" value="1"/>
</dbReference>
<dbReference type="Proteomes" id="UP000243542">
    <property type="component" value="Unassembled WGS sequence"/>
</dbReference>
<dbReference type="InterPro" id="IPR036388">
    <property type="entry name" value="WH-like_DNA-bd_sf"/>
</dbReference>
<dbReference type="PRINTS" id="PR00598">
    <property type="entry name" value="HTHMARR"/>
</dbReference>
<dbReference type="GO" id="GO:0003677">
    <property type="term" value="F:DNA binding"/>
    <property type="evidence" value="ECO:0007669"/>
    <property type="project" value="UniProtKB-KW"/>
</dbReference>
<protein>
    <submittedName>
        <fullName evidence="5">DNA-binding MarR family transcriptional regulator</fullName>
    </submittedName>
</protein>
<dbReference type="SMART" id="SM00347">
    <property type="entry name" value="HTH_MARR"/>
    <property type="match status" value="1"/>
</dbReference>
<feature type="domain" description="HTH marR-type" evidence="4">
    <location>
        <begin position="2"/>
        <end position="132"/>
    </location>
</feature>
<dbReference type="InterPro" id="IPR036390">
    <property type="entry name" value="WH_DNA-bd_sf"/>
</dbReference>
<dbReference type="SUPFAM" id="SSF46785">
    <property type="entry name" value="Winged helix' DNA-binding domain"/>
    <property type="match status" value="1"/>
</dbReference>
<evidence type="ECO:0000256" key="3">
    <source>
        <dbReference type="ARBA" id="ARBA00023163"/>
    </source>
</evidence>
<keyword evidence="2 5" id="KW-0238">DNA-binding</keyword>
<dbReference type="InterPro" id="IPR000835">
    <property type="entry name" value="HTH_MarR-typ"/>
</dbReference>
<dbReference type="Gene3D" id="1.10.10.10">
    <property type="entry name" value="Winged helix-like DNA-binding domain superfamily/Winged helix DNA-binding domain"/>
    <property type="match status" value="1"/>
</dbReference>
<dbReference type="PANTHER" id="PTHR33164">
    <property type="entry name" value="TRANSCRIPTIONAL REGULATOR, MARR FAMILY"/>
    <property type="match status" value="1"/>
</dbReference>
<evidence type="ECO:0000313" key="6">
    <source>
        <dbReference type="Proteomes" id="UP000243542"/>
    </source>
</evidence>
<sequence length="134" mass="15650">MHRELMDYLLSLHDRYRAELKVLLPEIELTEPQAAALWRMNDEPETTARGIAARLRCDASTATSMIDRLEQHGLVRRVPHHTDRRAKIIQLTARGRKVRQQLIRHATEHSPFRHLGPASTRRLHELLRQATSER</sequence>
<comment type="caution">
    <text evidence="5">The sequence shown here is derived from an EMBL/GenBank/DDBJ whole genome shotgun (WGS) entry which is preliminary data.</text>
</comment>
<dbReference type="PANTHER" id="PTHR33164:SF99">
    <property type="entry name" value="MARR FAMILY REGULATORY PROTEIN"/>
    <property type="match status" value="1"/>
</dbReference>
<dbReference type="AlphaFoldDB" id="A0A2A9FBL4"/>
<organism evidence="5 6">
    <name type="scientific">Amycolatopsis sulphurea</name>
    <dbReference type="NCBI Taxonomy" id="76022"/>
    <lineage>
        <taxon>Bacteria</taxon>
        <taxon>Bacillati</taxon>
        <taxon>Actinomycetota</taxon>
        <taxon>Actinomycetes</taxon>
        <taxon>Pseudonocardiales</taxon>
        <taxon>Pseudonocardiaceae</taxon>
        <taxon>Amycolatopsis</taxon>
    </lineage>
</organism>
<evidence type="ECO:0000256" key="2">
    <source>
        <dbReference type="ARBA" id="ARBA00023125"/>
    </source>
</evidence>